<dbReference type="EMBL" id="CP016773">
    <property type="protein sequence ID" value="ASY15440.1"/>
    <property type="molecule type" value="Genomic_DNA"/>
</dbReference>
<dbReference type="GO" id="GO:0005524">
    <property type="term" value="F:ATP binding"/>
    <property type="evidence" value="ECO:0007669"/>
    <property type="project" value="UniProtKB-KW"/>
</dbReference>
<accession>A0A249KF59</accession>
<evidence type="ECO:0000256" key="2">
    <source>
        <dbReference type="ARBA" id="ARBA00022741"/>
    </source>
</evidence>
<dbReference type="EC" id="6.3.3.2" evidence="5"/>
<dbReference type="Gene3D" id="3.40.50.10420">
    <property type="entry name" value="NagB/RpiA/CoA transferase-like"/>
    <property type="match status" value="1"/>
</dbReference>
<evidence type="ECO:0000256" key="4">
    <source>
        <dbReference type="PIRSR" id="PIRSR006806-1"/>
    </source>
</evidence>
<organism evidence="6 7">
    <name type="scientific">Candidatus Planktophila sulfonica</name>
    <dbReference type="NCBI Taxonomy" id="1884904"/>
    <lineage>
        <taxon>Bacteria</taxon>
        <taxon>Bacillati</taxon>
        <taxon>Actinomycetota</taxon>
        <taxon>Actinomycetes</taxon>
        <taxon>Candidatus Nanopelagicales</taxon>
        <taxon>Candidatus Nanopelagicaceae</taxon>
        <taxon>Candidatus Planktophila</taxon>
    </lineage>
</organism>
<dbReference type="PANTHER" id="PTHR23407:SF1">
    <property type="entry name" value="5-FORMYLTETRAHYDROFOLATE CYCLO-LIGASE"/>
    <property type="match status" value="1"/>
</dbReference>
<comment type="similarity">
    <text evidence="1 5">Belongs to the 5-formyltetrahydrofolate cyclo-ligase family.</text>
</comment>
<sequence length="184" mass="20808">MGISEEKSSLRTRYRQERNARYIEHTFEFLVSSPEFTRATTIASYMSYGDEPDTHQLNQALITAGKTLVLPRINGDQLEWVRWTGEPEGLEKAKKILEPVGPAISDIGKIEIVIVPALRIDRSGYRLGQGGGYYDRALPQLAAWSIGLIHPDEISSEDLPREPWDFPLHAAATPDLILRFQKFN</sequence>
<dbReference type="Proteomes" id="UP000217215">
    <property type="component" value="Chromosome"/>
</dbReference>
<dbReference type="OrthoDB" id="3242798at2"/>
<feature type="binding site" evidence="4">
    <location>
        <begin position="126"/>
        <end position="134"/>
    </location>
    <ligand>
        <name>ATP</name>
        <dbReference type="ChEBI" id="CHEBI:30616"/>
    </ligand>
</feature>
<dbReference type="RefSeq" id="WP_095673035.1">
    <property type="nucleotide sequence ID" value="NZ_CP016773.1"/>
</dbReference>
<keyword evidence="2 4" id="KW-0547">Nucleotide-binding</keyword>
<keyword evidence="7" id="KW-1185">Reference proteome</keyword>
<name>A0A249KF59_9ACTN</name>
<dbReference type="SUPFAM" id="SSF100950">
    <property type="entry name" value="NagB/RpiA/CoA transferase-like"/>
    <property type="match status" value="1"/>
</dbReference>
<keyword evidence="5" id="KW-0479">Metal-binding</keyword>
<comment type="catalytic activity">
    <reaction evidence="5">
        <text>(6S)-5-formyl-5,6,7,8-tetrahydrofolate + ATP = (6R)-5,10-methenyltetrahydrofolate + ADP + phosphate</text>
        <dbReference type="Rhea" id="RHEA:10488"/>
        <dbReference type="ChEBI" id="CHEBI:30616"/>
        <dbReference type="ChEBI" id="CHEBI:43474"/>
        <dbReference type="ChEBI" id="CHEBI:57455"/>
        <dbReference type="ChEBI" id="CHEBI:57457"/>
        <dbReference type="ChEBI" id="CHEBI:456216"/>
        <dbReference type="EC" id="6.3.3.2"/>
    </reaction>
</comment>
<proteinExistence type="inferred from homology"/>
<keyword evidence="5" id="KW-0460">Magnesium</keyword>
<dbReference type="GO" id="GO:0046872">
    <property type="term" value="F:metal ion binding"/>
    <property type="evidence" value="ECO:0007669"/>
    <property type="project" value="UniProtKB-KW"/>
</dbReference>
<dbReference type="KEGG" id="psuf:A1sIA56_00590"/>
<comment type="cofactor">
    <cofactor evidence="5">
        <name>Mg(2+)</name>
        <dbReference type="ChEBI" id="CHEBI:18420"/>
    </cofactor>
</comment>
<dbReference type="Pfam" id="PF01812">
    <property type="entry name" value="5-FTHF_cyc-lig"/>
    <property type="match status" value="1"/>
</dbReference>
<evidence type="ECO:0000313" key="7">
    <source>
        <dbReference type="Proteomes" id="UP000217215"/>
    </source>
</evidence>
<keyword evidence="6" id="KW-0436">Ligase</keyword>
<dbReference type="GO" id="GO:0035999">
    <property type="term" value="P:tetrahydrofolate interconversion"/>
    <property type="evidence" value="ECO:0007669"/>
    <property type="project" value="TreeGrafter"/>
</dbReference>
<dbReference type="NCBIfam" id="TIGR02727">
    <property type="entry name" value="MTHFS_bact"/>
    <property type="match status" value="1"/>
</dbReference>
<protein>
    <recommendedName>
        <fullName evidence="5">5-formyltetrahydrofolate cyclo-ligase</fullName>
        <ecNumber evidence="5">6.3.3.2</ecNumber>
    </recommendedName>
</protein>
<dbReference type="GO" id="GO:0009396">
    <property type="term" value="P:folic acid-containing compound biosynthetic process"/>
    <property type="evidence" value="ECO:0007669"/>
    <property type="project" value="TreeGrafter"/>
</dbReference>
<evidence type="ECO:0000256" key="1">
    <source>
        <dbReference type="ARBA" id="ARBA00010638"/>
    </source>
</evidence>
<dbReference type="InterPro" id="IPR002698">
    <property type="entry name" value="FTHF_cligase"/>
</dbReference>
<feature type="binding site" evidence="4">
    <location>
        <position position="51"/>
    </location>
    <ligand>
        <name>substrate</name>
    </ligand>
</feature>
<dbReference type="AlphaFoldDB" id="A0A249KF59"/>
<dbReference type="InterPro" id="IPR037171">
    <property type="entry name" value="NagB/RpiA_transferase-like"/>
</dbReference>
<evidence type="ECO:0000313" key="6">
    <source>
        <dbReference type="EMBL" id="ASY15440.1"/>
    </source>
</evidence>
<dbReference type="GO" id="GO:0030272">
    <property type="term" value="F:5-formyltetrahydrofolate cyclo-ligase activity"/>
    <property type="evidence" value="ECO:0007669"/>
    <property type="project" value="UniProtKB-EC"/>
</dbReference>
<keyword evidence="3 4" id="KW-0067">ATP-binding</keyword>
<dbReference type="PANTHER" id="PTHR23407">
    <property type="entry name" value="ATPASE INHIBITOR/5-FORMYLTETRAHYDROFOLATE CYCLO-LIGASE"/>
    <property type="match status" value="1"/>
</dbReference>
<dbReference type="PIRSF" id="PIRSF006806">
    <property type="entry name" value="FTHF_cligase"/>
    <property type="match status" value="1"/>
</dbReference>
<reference evidence="6 7" key="1">
    <citation type="submission" date="2016-07" db="EMBL/GenBank/DDBJ databases">
        <title>High microdiversification within the ubiquitous acI lineage of Actinobacteria.</title>
        <authorList>
            <person name="Neuenschwander S.M."/>
            <person name="Salcher M."/>
            <person name="Ghai R."/>
            <person name="Pernthaler J."/>
        </authorList>
    </citation>
    <scope>NUCLEOTIDE SEQUENCE [LARGE SCALE GENOMIC DNA]</scope>
    <source>
        <strain evidence="6">MMS-IA-56</strain>
    </source>
</reference>
<feature type="binding site" evidence="4">
    <location>
        <position position="46"/>
    </location>
    <ligand>
        <name>substrate</name>
    </ligand>
</feature>
<dbReference type="InterPro" id="IPR024185">
    <property type="entry name" value="FTHF_cligase-like_sf"/>
</dbReference>
<evidence type="ECO:0000256" key="5">
    <source>
        <dbReference type="RuleBase" id="RU361279"/>
    </source>
</evidence>
<gene>
    <name evidence="6" type="ORF">A1sIA56_00590</name>
</gene>
<evidence type="ECO:0000256" key="3">
    <source>
        <dbReference type="ARBA" id="ARBA00022840"/>
    </source>
</evidence>